<sequence length="132" mass="15259">MPFAGQWSLFNGWRQTLEFYGGKRMWGTQLQKIKPKTIFYGKSSGKSIKDCLGMGLAWWGEYFPSEQKEPELIEPQEFSLKTFQEDKERIGTREREGFTGQRMGKERARIHHTVRAHSGPQKSSLFSSSPLP</sequence>
<dbReference type="AlphaFoldDB" id="A0AAV4X7W9"/>
<organism evidence="2 3">
    <name type="scientific">Caerostris extrusa</name>
    <name type="common">Bark spider</name>
    <name type="synonym">Caerostris bankana</name>
    <dbReference type="NCBI Taxonomy" id="172846"/>
    <lineage>
        <taxon>Eukaryota</taxon>
        <taxon>Metazoa</taxon>
        <taxon>Ecdysozoa</taxon>
        <taxon>Arthropoda</taxon>
        <taxon>Chelicerata</taxon>
        <taxon>Arachnida</taxon>
        <taxon>Araneae</taxon>
        <taxon>Araneomorphae</taxon>
        <taxon>Entelegynae</taxon>
        <taxon>Araneoidea</taxon>
        <taxon>Araneidae</taxon>
        <taxon>Caerostris</taxon>
    </lineage>
</organism>
<name>A0AAV4X7W9_CAEEX</name>
<protein>
    <submittedName>
        <fullName evidence="2">Uncharacterized protein</fullName>
    </submittedName>
</protein>
<reference evidence="2 3" key="1">
    <citation type="submission" date="2021-06" db="EMBL/GenBank/DDBJ databases">
        <title>Caerostris extrusa draft genome.</title>
        <authorList>
            <person name="Kono N."/>
            <person name="Arakawa K."/>
        </authorList>
    </citation>
    <scope>NUCLEOTIDE SEQUENCE [LARGE SCALE GENOMIC DNA]</scope>
</reference>
<evidence type="ECO:0000256" key="1">
    <source>
        <dbReference type="SAM" id="MobiDB-lite"/>
    </source>
</evidence>
<dbReference type="Proteomes" id="UP001054945">
    <property type="component" value="Unassembled WGS sequence"/>
</dbReference>
<evidence type="ECO:0000313" key="3">
    <source>
        <dbReference type="Proteomes" id="UP001054945"/>
    </source>
</evidence>
<feature type="compositionally biased region" description="Polar residues" evidence="1">
    <location>
        <begin position="120"/>
        <end position="132"/>
    </location>
</feature>
<gene>
    <name evidence="2" type="ORF">CEXT_651721</name>
</gene>
<comment type="caution">
    <text evidence="2">The sequence shown here is derived from an EMBL/GenBank/DDBJ whole genome shotgun (WGS) entry which is preliminary data.</text>
</comment>
<proteinExistence type="predicted"/>
<accession>A0AAV4X7W9</accession>
<evidence type="ECO:0000313" key="2">
    <source>
        <dbReference type="EMBL" id="GIY90778.1"/>
    </source>
</evidence>
<feature type="region of interest" description="Disordered" evidence="1">
    <location>
        <begin position="113"/>
        <end position="132"/>
    </location>
</feature>
<feature type="region of interest" description="Disordered" evidence="1">
    <location>
        <begin position="83"/>
        <end position="107"/>
    </location>
</feature>
<dbReference type="EMBL" id="BPLR01017349">
    <property type="protein sequence ID" value="GIY90778.1"/>
    <property type="molecule type" value="Genomic_DNA"/>
</dbReference>
<keyword evidence="3" id="KW-1185">Reference proteome</keyword>